<dbReference type="Proteomes" id="UP000297595">
    <property type="component" value="Unassembled WGS sequence"/>
</dbReference>
<evidence type="ECO:0000313" key="2">
    <source>
        <dbReference type="EMBL" id="TGJ62573.1"/>
    </source>
</evidence>
<dbReference type="Gene3D" id="2.40.70.10">
    <property type="entry name" value="Acid Proteases"/>
    <property type="match status" value="1"/>
</dbReference>
<reference evidence="2 3" key="1">
    <citation type="submission" date="2019-03" db="EMBL/GenBank/DDBJ databases">
        <title>Nematode-trapping fungi genome.</title>
        <authorList>
            <person name="Vidal-Diez De Ulzurrun G."/>
        </authorList>
    </citation>
    <scope>NUCLEOTIDE SEQUENCE [LARGE SCALE GENOMIC DNA]</scope>
    <source>
        <strain evidence="2 3">TWF154</strain>
    </source>
</reference>
<protein>
    <recommendedName>
        <fullName evidence="4">Peptidase A1 domain-containing protein</fullName>
    </recommendedName>
</protein>
<accession>A0A8H2DQ62</accession>
<evidence type="ECO:0008006" key="4">
    <source>
        <dbReference type="Google" id="ProtNLM"/>
    </source>
</evidence>
<organism evidence="2 3">
    <name type="scientific">Orbilia oligospora</name>
    <name type="common">Nematode-trapping fungus</name>
    <name type="synonym">Arthrobotrys oligospora</name>
    <dbReference type="NCBI Taxonomy" id="2813651"/>
    <lineage>
        <taxon>Eukaryota</taxon>
        <taxon>Fungi</taxon>
        <taxon>Dikarya</taxon>
        <taxon>Ascomycota</taxon>
        <taxon>Pezizomycotina</taxon>
        <taxon>Orbiliomycetes</taxon>
        <taxon>Orbiliales</taxon>
        <taxon>Orbiliaceae</taxon>
        <taxon>Orbilia</taxon>
    </lineage>
</organism>
<name>A0A8H2DQ62_ORBOL</name>
<dbReference type="EMBL" id="SOZJ01000009">
    <property type="protein sequence ID" value="TGJ62573.1"/>
    <property type="molecule type" value="Genomic_DNA"/>
</dbReference>
<gene>
    <name evidence="2" type="ORF">EYR41_011764</name>
</gene>
<feature type="signal peptide" evidence="1">
    <location>
        <begin position="1"/>
        <end position="28"/>
    </location>
</feature>
<proteinExistence type="predicted"/>
<feature type="chain" id="PRO_5034800573" description="Peptidase A1 domain-containing protein" evidence="1">
    <location>
        <begin position="29"/>
        <end position="546"/>
    </location>
</feature>
<evidence type="ECO:0000313" key="3">
    <source>
        <dbReference type="Proteomes" id="UP000297595"/>
    </source>
</evidence>
<keyword evidence="1" id="KW-0732">Signal</keyword>
<dbReference type="InterPro" id="IPR021109">
    <property type="entry name" value="Peptidase_aspartic_dom_sf"/>
</dbReference>
<comment type="caution">
    <text evidence="2">The sequence shown here is derived from an EMBL/GenBank/DDBJ whole genome shotgun (WGS) entry which is preliminary data.</text>
</comment>
<dbReference type="AlphaFoldDB" id="A0A8H2DQ62"/>
<sequence length="546" mass="61670">MFTTSPSSLVLWPMKVLLLTILLTKAASCTGTQSLRPYYIRAAVEHEFNGSAVNFTRSGNQTSRTDGSHTREASVDKAGVLSIPVYLDEKAGWYGRFRVGKVPARSKDESKEWMLEIATAESATWLTSIYQPSTQHRNKKTNASHPLASQEDWSRLTWKRSNTKLEAKDSSGNRRVFWGDSQRYQETGNNNTLPWYDTECGSLNNITANNIQFLDNMAFNFLSFQNGRDELDGTIGLAVPGKPLSGNIPAPTTTLILFHRSSSYQLEYSVLEKCGRVKPGFKVLAVTRNLTFATSFVNKTSAVLQFGVDPDHGDTSQYDSRSDFTWFEHQRDRFEHNFGGSSYNWWTVEVLYISIGPPGSEPWQGQLYPTLDIRLKSHQLGRDANYSRPELANNEEINGKMILDSASPWTRLHPLLVDYYYSQISTAKSFNNTFYVPCDLEEGSIPEIGVTVWQQEGLSGKRWHFGLRKDTLIVQSYRHPHDSKLCGGSIQYINAAIFRKFNRNVDQVLGLIGRSFFQSYYIVFKTIDVSSKAPQRMVGIAGGRVI</sequence>
<evidence type="ECO:0000256" key="1">
    <source>
        <dbReference type="SAM" id="SignalP"/>
    </source>
</evidence>
<dbReference type="SUPFAM" id="SSF50630">
    <property type="entry name" value="Acid proteases"/>
    <property type="match status" value="1"/>
</dbReference>